<feature type="transmembrane region" description="Helical" evidence="1">
    <location>
        <begin position="12"/>
        <end position="31"/>
    </location>
</feature>
<keyword evidence="1" id="KW-0472">Membrane</keyword>
<sequence>MERNVDLNKLGSALILALGVIILGLCIKAGIDGFANKDRKVEVKRTGRTRDSC</sequence>
<proteinExistence type="predicted"/>
<keyword evidence="1" id="KW-1133">Transmembrane helix</keyword>
<keyword evidence="3" id="KW-1185">Reference proteome</keyword>
<protein>
    <submittedName>
        <fullName evidence="2">Uncharacterized protein</fullName>
    </submittedName>
</protein>
<gene>
    <name evidence="2" type="ORF">HMPREF0645_0746</name>
</gene>
<dbReference type="Proteomes" id="UP000003160">
    <property type="component" value="Unassembled WGS sequence"/>
</dbReference>
<dbReference type="HOGENOM" id="CLU_3064710_0_0_10"/>
<dbReference type="AlphaFoldDB" id="D1PUW1"/>
<evidence type="ECO:0000256" key="1">
    <source>
        <dbReference type="SAM" id="Phobius"/>
    </source>
</evidence>
<organism evidence="2 3">
    <name type="scientific">Hallella bergensis DSM 17361</name>
    <dbReference type="NCBI Taxonomy" id="585502"/>
    <lineage>
        <taxon>Bacteria</taxon>
        <taxon>Pseudomonadati</taxon>
        <taxon>Bacteroidota</taxon>
        <taxon>Bacteroidia</taxon>
        <taxon>Bacteroidales</taxon>
        <taxon>Prevotellaceae</taxon>
        <taxon>Hallella</taxon>
    </lineage>
</organism>
<reference evidence="2 3" key="1">
    <citation type="submission" date="2009-10" db="EMBL/GenBank/DDBJ databases">
        <authorList>
            <person name="Qin X."/>
            <person name="Bachman B."/>
            <person name="Battles P."/>
            <person name="Bell A."/>
            <person name="Bess C."/>
            <person name="Bickham C."/>
            <person name="Chaboub L."/>
            <person name="Chen D."/>
            <person name="Coyle M."/>
            <person name="Deiros D.R."/>
            <person name="Dinh H."/>
            <person name="Forbes L."/>
            <person name="Fowler G."/>
            <person name="Francisco L."/>
            <person name="Fu Q."/>
            <person name="Gubbala S."/>
            <person name="Hale W."/>
            <person name="Han Y."/>
            <person name="Hemphill L."/>
            <person name="Highlander S.K."/>
            <person name="Hirani K."/>
            <person name="Hogues M."/>
            <person name="Jackson L."/>
            <person name="Jakkamsetti A."/>
            <person name="Javaid M."/>
            <person name="Jiang H."/>
            <person name="Korchina V."/>
            <person name="Kovar C."/>
            <person name="Lara F."/>
            <person name="Lee S."/>
            <person name="Mata R."/>
            <person name="Mathew T."/>
            <person name="Moen C."/>
            <person name="Morales K."/>
            <person name="Munidasa M."/>
            <person name="Nazareth L."/>
            <person name="Ngo R."/>
            <person name="Nguyen L."/>
            <person name="Okwuonu G."/>
            <person name="Ongeri F."/>
            <person name="Patil S."/>
            <person name="Petrosino J."/>
            <person name="Pham C."/>
            <person name="Pham P."/>
            <person name="Pu L.-L."/>
            <person name="Puazo M."/>
            <person name="Raj R."/>
            <person name="Reid J."/>
            <person name="Rouhana J."/>
            <person name="Saada N."/>
            <person name="Shang Y."/>
            <person name="Simmons D."/>
            <person name="Thornton R."/>
            <person name="Warren J."/>
            <person name="Weissenberger G."/>
            <person name="Zhang J."/>
            <person name="Zhang L."/>
            <person name="Zhou C."/>
            <person name="Zhu D."/>
            <person name="Muzny D."/>
            <person name="Worley K."/>
            <person name="Gibbs R."/>
        </authorList>
    </citation>
    <scope>NUCLEOTIDE SEQUENCE [LARGE SCALE GENOMIC DNA]</scope>
    <source>
        <strain evidence="2 3">DSM 17361</strain>
    </source>
</reference>
<keyword evidence="1" id="KW-0812">Transmembrane</keyword>
<accession>D1PUW1</accession>
<evidence type="ECO:0000313" key="3">
    <source>
        <dbReference type="Proteomes" id="UP000003160"/>
    </source>
</evidence>
<comment type="caution">
    <text evidence="2">The sequence shown here is derived from an EMBL/GenBank/DDBJ whole genome shotgun (WGS) entry which is preliminary data.</text>
</comment>
<name>D1PUW1_9BACT</name>
<dbReference type="EMBL" id="ACKS01000033">
    <property type="protein sequence ID" value="EFA44821.1"/>
    <property type="molecule type" value="Genomic_DNA"/>
</dbReference>
<evidence type="ECO:0000313" key="2">
    <source>
        <dbReference type="EMBL" id="EFA44821.1"/>
    </source>
</evidence>